<evidence type="ECO:0000256" key="5">
    <source>
        <dbReference type="SAM" id="MobiDB-lite"/>
    </source>
</evidence>
<proteinExistence type="predicted"/>
<evidence type="ECO:0000313" key="7">
    <source>
        <dbReference type="EMBL" id="OQE16150.1"/>
    </source>
</evidence>
<dbReference type="AlphaFoldDB" id="A0A1V6SQX6"/>
<dbReference type="OrthoDB" id="2533084at2759"/>
<feature type="region of interest" description="Disordered" evidence="5">
    <location>
        <begin position="1"/>
        <end position="42"/>
    </location>
</feature>
<dbReference type="PANTHER" id="PTHR23502:SF159">
    <property type="entry name" value="TRANSPORTER, PUTATIVE (AFU_ORTHOLOGUE AFUA_4G14230)-RELATED"/>
    <property type="match status" value="1"/>
</dbReference>
<dbReference type="EMBL" id="MLKD01000025">
    <property type="protein sequence ID" value="OQE16150.1"/>
    <property type="molecule type" value="Genomic_DNA"/>
</dbReference>
<gene>
    <name evidence="7" type="ORF">PENSTE_c025G04898</name>
</gene>
<feature type="transmembrane region" description="Helical" evidence="6">
    <location>
        <begin position="50"/>
        <end position="73"/>
    </location>
</feature>
<reference evidence="8" key="1">
    <citation type="journal article" date="2017" name="Nat. Microbiol.">
        <title>Global analysis of biosynthetic gene clusters reveals vast potential of secondary metabolite production in Penicillium species.</title>
        <authorList>
            <person name="Nielsen J.C."/>
            <person name="Grijseels S."/>
            <person name="Prigent S."/>
            <person name="Ji B."/>
            <person name="Dainat J."/>
            <person name="Nielsen K.F."/>
            <person name="Frisvad J.C."/>
            <person name="Workman M."/>
            <person name="Nielsen J."/>
        </authorList>
    </citation>
    <scope>NUCLEOTIDE SEQUENCE [LARGE SCALE GENOMIC DNA]</scope>
    <source>
        <strain evidence="8">IBT 24891</strain>
    </source>
</reference>
<evidence type="ECO:0000256" key="1">
    <source>
        <dbReference type="ARBA" id="ARBA00004141"/>
    </source>
</evidence>
<organism evidence="7 8">
    <name type="scientific">Penicillium steckii</name>
    <dbReference type="NCBI Taxonomy" id="303698"/>
    <lineage>
        <taxon>Eukaryota</taxon>
        <taxon>Fungi</taxon>
        <taxon>Dikarya</taxon>
        <taxon>Ascomycota</taxon>
        <taxon>Pezizomycotina</taxon>
        <taxon>Eurotiomycetes</taxon>
        <taxon>Eurotiomycetidae</taxon>
        <taxon>Eurotiales</taxon>
        <taxon>Aspergillaceae</taxon>
        <taxon>Penicillium</taxon>
    </lineage>
</organism>
<feature type="compositionally biased region" description="Polar residues" evidence="5">
    <location>
        <begin position="18"/>
        <end position="28"/>
    </location>
</feature>
<dbReference type="GO" id="GO:0022857">
    <property type="term" value="F:transmembrane transporter activity"/>
    <property type="evidence" value="ECO:0007669"/>
    <property type="project" value="TreeGrafter"/>
</dbReference>
<comment type="caution">
    <text evidence="7">The sequence shown here is derived from an EMBL/GenBank/DDBJ whole genome shotgun (WGS) entry which is preliminary data.</text>
</comment>
<accession>A0A1V6SQX6</accession>
<evidence type="ECO:0000256" key="4">
    <source>
        <dbReference type="ARBA" id="ARBA00023136"/>
    </source>
</evidence>
<keyword evidence="4 6" id="KW-0472">Membrane</keyword>
<keyword evidence="2 6" id="KW-0812">Transmembrane</keyword>
<dbReference type="SUPFAM" id="SSF103473">
    <property type="entry name" value="MFS general substrate transporter"/>
    <property type="match status" value="1"/>
</dbReference>
<evidence type="ECO:0000313" key="8">
    <source>
        <dbReference type="Proteomes" id="UP000191285"/>
    </source>
</evidence>
<sequence length="198" mass="21847">MEKNLPINEAREMDPDSPSLSLQETCSRSKSKNEMDEKNPQDWSHTRKTLLFIALMSSSLLADGGMVWGGTLVTPQAMEWGISINKSATSMNYGILLQGFGGIFAVPLIEAYGRFPVWIWPQVITMFMVLGATLSTNYDTFTTFRSLQGLFGTVPQVIGLPIIHDMYSPEGKSLLVLLPSPLLNSLEFILLPGSSNDK</sequence>
<name>A0A1V6SQX6_9EURO</name>
<evidence type="ECO:0008006" key="9">
    <source>
        <dbReference type="Google" id="ProtNLM"/>
    </source>
</evidence>
<feature type="compositionally biased region" description="Basic and acidic residues" evidence="5">
    <location>
        <begin position="1"/>
        <end position="14"/>
    </location>
</feature>
<keyword evidence="8" id="KW-1185">Reference proteome</keyword>
<dbReference type="Proteomes" id="UP000191285">
    <property type="component" value="Unassembled WGS sequence"/>
</dbReference>
<protein>
    <recommendedName>
        <fullName evidence="9">Major facilitator superfamily (MFS) profile domain-containing protein</fullName>
    </recommendedName>
</protein>
<evidence type="ECO:0000256" key="2">
    <source>
        <dbReference type="ARBA" id="ARBA00022692"/>
    </source>
</evidence>
<feature type="transmembrane region" description="Helical" evidence="6">
    <location>
        <begin position="118"/>
        <end position="138"/>
    </location>
</feature>
<keyword evidence="3 6" id="KW-1133">Transmembrane helix</keyword>
<dbReference type="Gene3D" id="1.20.1720.10">
    <property type="entry name" value="Multidrug resistance protein D"/>
    <property type="match status" value="1"/>
</dbReference>
<dbReference type="InterPro" id="IPR036259">
    <property type="entry name" value="MFS_trans_sf"/>
</dbReference>
<comment type="subcellular location">
    <subcellularLocation>
        <location evidence="1">Membrane</location>
        <topology evidence="1">Multi-pass membrane protein</topology>
    </subcellularLocation>
</comment>
<dbReference type="GO" id="GO:0005886">
    <property type="term" value="C:plasma membrane"/>
    <property type="evidence" value="ECO:0007669"/>
    <property type="project" value="TreeGrafter"/>
</dbReference>
<feature type="transmembrane region" description="Helical" evidence="6">
    <location>
        <begin position="93"/>
        <end position="112"/>
    </location>
</feature>
<evidence type="ECO:0000256" key="3">
    <source>
        <dbReference type="ARBA" id="ARBA00022989"/>
    </source>
</evidence>
<dbReference type="STRING" id="303698.A0A1V6SQX6"/>
<feature type="compositionally biased region" description="Basic and acidic residues" evidence="5">
    <location>
        <begin position="31"/>
        <end position="40"/>
    </location>
</feature>
<dbReference type="PANTHER" id="PTHR23502">
    <property type="entry name" value="MAJOR FACILITATOR SUPERFAMILY"/>
    <property type="match status" value="1"/>
</dbReference>
<evidence type="ECO:0000256" key="6">
    <source>
        <dbReference type="SAM" id="Phobius"/>
    </source>
</evidence>